<dbReference type="PROSITE" id="PS50026">
    <property type="entry name" value="EGF_3"/>
    <property type="match status" value="4"/>
</dbReference>
<dbReference type="GO" id="GO:0016020">
    <property type="term" value="C:membrane"/>
    <property type="evidence" value="ECO:0007669"/>
    <property type="project" value="UniProtKB-SubCell"/>
</dbReference>
<reference evidence="8" key="1">
    <citation type="submission" date="2023-03" db="EMBL/GenBank/DDBJ databases">
        <title>Chromosome-level genomes of two armyworms, Mythimna separata and Mythimna loreyi, provide insights into the biosynthesis and reception of sex pheromones.</title>
        <authorList>
            <person name="Zhao H."/>
        </authorList>
    </citation>
    <scope>NUCLEOTIDE SEQUENCE</scope>
    <source>
        <strain evidence="8">BeijingLab</strain>
        <tissue evidence="8">Pupa</tissue>
    </source>
</reference>
<dbReference type="GO" id="GO:0048513">
    <property type="term" value="P:animal organ development"/>
    <property type="evidence" value="ECO:0007669"/>
    <property type="project" value="UniProtKB-ARBA"/>
</dbReference>
<keyword evidence="4" id="KW-1133">Transmembrane helix</keyword>
<dbReference type="PANTHER" id="PTHR15036:SF49">
    <property type="entry name" value="AXOTACTIN"/>
    <property type="match status" value="1"/>
</dbReference>
<feature type="compositionally biased region" description="Low complexity" evidence="3">
    <location>
        <begin position="1981"/>
        <end position="1992"/>
    </location>
</feature>
<dbReference type="FunFam" id="2.10.25.10:FF:000459">
    <property type="entry name" value="Axotactin, isoform B"/>
    <property type="match status" value="1"/>
</dbReference>
<feature type="domain" description="Laminin G" evidence="6">
    <location>
        <begin position="1293"/>
        <end position="1508"/>
    </location>
</feature>
<gene>
    <name evidence="8" type="ORF">PYW07_013700</name>
</gene>
<proteinExistence type="predicted"/>
<evidence type="ECO:0000256" key="1">
    <source>
        <dbReference type="ARBA" id="ARBA00023157"/>
    </source>
</evidence>
<keyword evidence="9" id="KW-1185">Reference proteome</keyword>
<dbReference type="PROSITE" id="PS01186">
    <property type="entry name" value="EGF_2"/>
    <property type="match status" value="1"/>
</dbReference>
<evidence type="ECO:0000313" key="9">
    <source>
        <dbReference type="Proteomes" id="UP001231518"/>
    </source>
</evidence>
<feature type="domain" description="EGF-like" evidence="7">
    <location>
        <begin position="1250"/>
        <end position="1287"/>
    </location>
</feature>
<keyword evidence="5" id="KW-0732">Signal</keyword>
<accession>A0AAD8DPN2</accession>
<dbReference type="Gene3D" id="2.60.120.1000">
    <property type="match status" value="1"/>
</dbReference>
<feature type="compositionally biased region" description="Basic and acidic residues" evidence="3">
    <location>
        <begin position="1932"/>
        <end position="1944"/>
    </location>
</feature>
<feature type="region of interest" description="Disordered" evidence="3">
    <location>
        <begin position="1918"/>
        <end position="2008"/>
    </location>
</feature>
<dbReference type="InterPro" id="IPR000152">
    <property type="entry name" value="EGF-type_Asp/Asn_hydroxyl_site"/>
</dbReference>
<protein>
    <submittedName>
        <fullName evidence="8">Uncharacterized protein</fullName>
    </submittedName>
</protein>
<evidence type="ECO:0000256" key="2">
    <source>
        <dbReference type="PROSITE-ProRule" id="PRU00076"/>
    </source>
</evidence>
<dbReference type="PANTHER" id="PTHR15036">
    <property type="entry name" value="PIKACHURIN-LIKE PROTEIN"/>
    <property type="match status" value="1"/>
</dbReference>
<feature type="domain" description="EGF-like" evidence="7">
    <location>
        <begin position="683"/>
        <end position="721"/>
    </location>
</feature>
<feature type="chain" id="PRO_5042151379" evidence="5">
    <location>
        <begin position="27"/>
        <end position="2008"/>
    </location>
</feature>
<feature type="compositionally biased region" description="Acidic residues" evidence="3">
    <location>
        <begin position="1920"/>
        <end position="1931"/>
    </location>
</feature>
<dbReference type="Gene3D" id="2.60.120.200">
    <property type="match status" value="7"/>
</dbReference>
<dbReference type="CDD" id="cd00110">
    <property type="entry name" value="LamG"/>
    <property type="match status" value="4"/>
</dbReference>
<dbReference type="GO" id="GO:0005509">
    <property type="term" value="F:calcium ion binding"/>
    <property type="evidence" value="ECO:0007669"/>
    <property type="project" value="InterPro"/>
</dbReference>
<keyword evidence="4" id="KW-0472">Membrane</keyword>
<evidence type="ECO:0000256" key="4">
    <source>
        <dbReference type="SAM" id="Phobius"/>
    </source>
</evidence>
<dbReference type="Proteomes" id="UP001231518">
    <property type="component" value="Chromosome 4"/>
</dbReference>
<dbReference type="Gene3D" id="2.10.25.10">
    <property type="entry name" value="Laminin"/>
    <property type="match status" value="3"/>
</dbReference>
<dbReference type="InterPro" id="IPR001881">
    <property type="entry name" value="EGF-like_Ca-bd_dom"/>
</dbReference>
<dbReference type="InterPro" id="IPR001791">
    <property type="entry name" value="Laminin_G"/>
</dbReference>
<feature type="domain" description="Laminin G" evidence="6">
    <location>
        <begin position="507"/>
        <end position="681"/>
    </location>
</feature>
<dbReference type="CDD" id="cd00054">
    <property type="entry name" value="EGF_CA"/>
    <property type="match status" value="2"/>
</dbReference>
<dbReference type="InterPro" id="IPR013320">
    <property type="entry name" value="ConA-like_dom_sf"/>
</dbReference>
<feature type="signal peptide" evidence="5">
    <location>
        <begin position="1"/>
        <end position="26"/>
    </location>
</feature>
<dbReference type="InterPro" id="IPR050372">
    <property type="entry name" value="Neurexin-related_CASP"/>
</dbReference>
<feature type="transmembrane region" description="Helical" evidence="4">
    <location>
        <begin position="1802"/>
        <end position="1822"/>
    </location>
</feature>
<sequence length="2008" mass="228706">MATPSQRRRISTIVLLILYGTADVECSLPVDLAAEEKVLPPTILPLTSPPSSATTVNISTSTYVTAIPPIPPSDRDRFLTFAESGHHRTFMFAKDNTFIQLDGDIIQRFQLRLCREISFKFRTRLPHGLLVYHNVKNPVFKMQPYALYVIVEKGELKVVHVFGKHLTSVTVGRALNRDQWHSVVVTIDVHGARLIAKVDHLKEEVYLKGLSFDTNYGITDNLTSVILIGGLSSEEKLHGVKYIIESFVGCISDMVLSSGKAASDLLPIVPLIATKHENVKEGCIDKCRTMENLCFEGSRCINEYNGYRCDCFGTLYEEHLCDVFTATVLTLRGSSYVSYRVYDWKDRVHSTSTRVSMHFKTRFDDSALFYASGQIDDKHHYIALSIHDEKVAVQIDLGDGPVDDYLGEKVNNNMWHNLTVILQEQTIFVYLDSITETYEVPGNARYLCIDPEIYICGGPDLHKMKGLKSFNNFAGNLKYVYYNDVSILYELKQNNPKVHYIGVLDPEFEEIDIEVIPITYPFATSHIWWPLNQSHTVNLKFDFKTSKNMAVLAYSQTSTQGYWEVRMVKEEIRFELVSDVGKNVTVLKSVKFNVSNDWHNVELDYRKGRIKMTVDHHNKHVQMFGLDFELQDKIVIGSGLKSANLGLIGCMRNIKINGMLIEPRFVIMTERVVGEVAIDDCRYVDPCTRPNTCEHGGICSVSSDRVICNCENTGYIGENCHFATFRKTCEELALLGYTRNDVYLIDIDGNGKFPPAHVKCEFQIEADSSTTVVEHNLPSQVDVRSASGNDFSFNIKYREFTAEMLQELISHSLYCRQYIKYDCMKAPLELHSATWFISSSNNTVDFLGNVKRGYCPCGVNATCVNATKSCNCDSNEDGKWHSDEGTFVEPTSLGITDMFFLQQKDLPEDAQGRITLGPLECVETNTQRYVVTFTTSQSYIEVPGWRKGDIAFSFRTTGTSAILLFQPPIRPNYPSFMVALTSEHELTFNFTLNTGTTRKLVINSKRKLNGGEWHKIWIDYNFYHVRFMLNTEYQMLNLLLEEEFGPFEGSMFIGGATAGEWHKIWIDYNFYHVRFMLNTEYQMLNLLLEEEFGPFEGSMFIGGATAGEWHKIWIDYNFYHVRFMLNTEYQMLNLLLEEEFGPFEGSMFIGGATACHSPLRMAQVWIDYNFYHVRFMLNTEYQMLNLLLEEEFGPFEGSMFIGGATAEHLKKSAVNQGLIGCFRGLVVNGEILDIYSYMSVHLSEIIKDCKPSCVPNPCHNRAICKELWSSYECICKNPWAHLGTHCEENINEKALTFQTQKSYLKKNYLVDNATDAEKHRLKKMMTENVLMNLRTYDDNALVLYANDNLNNFIHLFIHNGSEIIYLFNDENEIIQMNVTYEKINQGESVQIAIIRTENATTLHVNENNATIDRTAKLLSNYTNMPWINPELEVIRPQRPPAPPTDYFQMNLGGFDPYSLQLANRSNSLHQEGYIGCVRGFKIADHVVDLSRKALENIDQDLTGVLPECNMKCDSEPCKNGGICTEDFTNQESSCDCELTSYFGEYCVEEKGADFNGESILQRKFLLSGPVFKVKIKLAFSSNDLRQKNTVLLLVQTENKRSYYLLVAITQDGYLKFEENREEEAYGAAVQNRNFLNGARHTIYYTRTNQEAKLLIDRIEVPLEKVPPQIVWDVFDQGSNEVQVGGLNTTDPRLKIYKGYNGCLSNILVEINEYEMKPLEEYMLFTRLNSAEVNAVNAQGVRSAQCSADFDEAWPDQTQLAAAHNGSFLISVDKTWVEDPPSRNPYDSLYQQPDTEEDNTDNFFIALIVVFLLGLCYCGYHMWRTHKAYKLSLEKQTDENIMRSKEQATKLQEPAISFLQLNKDPIPEEPNPEGEKKANGVTIDAVPVVIVEIPSEGSISRKGSLRYRDMLEKEKVWETLEEKDEMSDSDTVDNEKVNGDDHEANCGDPDTDEASSSSTEEEVETHQEHHLNGRKDSNKEGPPTQTNLTTQLPYKIDEDDTNELLTSIA</sequence>
<dbReference type="SMART" id="SM00282">
    <property type="entry name" value="LamG"/>
    <property type="match status" value="6"/>
</dbReference>
<evidence type="ECO:0000259" key="7">
    <source>
        <dbReference type="PROSITE" id="PS50026"/>
    </source>
</evidence>
<dbReference type="GO" id="GO:0030154">
    <property type="term" value="P:cell differentiation"/>
    <property type="evidence" value="ECO:0007669"/>
    <property type="project" value="UniProtKB-ARBA"/>
</dbReference>
<dbReference type="GO" id="GO:0009653">
    <property type="term" value="P:anatomical structure morphogenesis"/>
    <property type="evidence" value="ECO:0007669"/>
    <property type="project" value="UniProtKB-ARBA"/>
</dbReference>
<dbReference type="SUPFAM" id="SSF49899">
    <property type="entry name" value="Concanavalin A-like lectins/glucanases"/>
    <property type="match status" value="7"/>
</dbReference>
<evidence type="ECO:0000259" key="6">
    <source>
        <dbReference type="PROSITE" id="PS50025"/>
    </source>
</evidence>
<dbReference type="Pfam" id="PF02210">
    <property type="entry name" value="Laminin_G_2"/>
    <property type="match status" value="6"/>
</dbReference>
<feature type="compositionally biased region" description="Basic and acidic residues" evidence="3">
    <location>
        <begin position="1963"/>
        <end position="1978"/>
    </location>
</feature>
<dbReference type="InterPro" id="IPR000742">
    <property type="entry name" value="EGF"/>
</dbReference>
<evidence type="ECO:0000313" key="8">
    <source>
        <dbReference type="EMBL" id="KAJ8713330.1"/>
    </source>
</evidence>
<dbReference type="SMART" id="SM00179">
    <property type="entry name" value="EGF_CA"/>
    <property type="match status" value="2"/>
</dbReference>
<dbReference type="PROSITE" id="PS00010">
    <property type="entry name" value="ASX_HYDROXYL"/>
    <property type="match status" value="1"/>
</dbReference>
<feature type="domain" description="Laminin G" evidence="6">
    <location>
        <begin position="929"/>
        <end position="1249"/>
    </location>
</feature>
<keyword evidence="4" id="KW-0812">Transmembrane</keyword>
<dbReference type="PROSITE" id="PS50025">
    <property type="entry name" value="LAM_G_DOMAIN"/>
    <property type="match status" value="6"/>
</dbReference>
<keyword evidence="2" id="KW-0245">EGF-like domain</keyword>
<feature type="domain" description="EGF-like" evidence="7">
    <location>
        <begin position="284"/>
        <end position="322"/>
    </location>
</feature>
<feature type="disulfide bond" evidence="2">
    <location>
        <begin position="1517"/>
        <end position="1534"/>
    </location>
</feature>
<feature type="domain" description="EGF-like" evidence="7">
    <location>
        <begin position="1509"/>
        <end position="1547"/>
    </location>
</feature>
<dbReference type="CDD" id="cd00053">
    <property type="entry name" value="EGF"/>
    <property type="match status" value="1"/>
</dbReference>
<dbReference type="EMBL" id="JARGEI010000020">
    <property type="protein sequence ID" value="KAJ8713330.1"/>
    <property type="molecule type" value="Genomic_DNA"/>
</dbReference>
<evidence type="ECO:0000256" key="3">
    <source>
        <dbReference type="SAM" id="MobiDB-lite"/>
    </source>
</evidence>
<name>A0AAD8DPN2_MYTSE</name>
<organism evidence="8 9">
    <name type="scientific">Mythimna separata</name>
    <name type="common">Oriental armyworm</name>
    <name type="synonym">Pseudaletia separata</name>
    <dbReference type="NCBI Taxonomy" id="271217"/>
    <lineage>
        <taxon>Eukaryota</taxon>
        <taxon>Metazoa</taxon>
        <taxon>Ecdysozoa</taxon>
        <taxon>Arthropoda</taxon>
        <taxon>Hexapoda</taxon>
        <taxon>Insecta</taxon>
        <taxon>Pterygota</taxon>
        <taxon>Neoptera</taxon>
        <taxon>Endopterygota</taxon>
        <taxon>Lepidoptera</taxon>
        <taxon>Glossata</taxon>
        <taxon>Ditrysia</taxon>
        <taxon>Noctuoidea</taxon>
        <taxon>Noctuidae</taxon>
        <taxon>Noctuinae</taxon>
        <taxon>Hadenini</taxon>
        <taxon>Mythimna</taxon>
    </lineage>
</organism>
<evidence type="ECO:0000256" key="5">
    <source>
        <dbReference type="SAM" id="SignalP"/>
    </source>
</evidence>
<dbReference type="Pfam" id="PF00008">
    <property type="entry name" value="EGF"/>
    <property type="match status" value="1"/>
</dbReference>
<feature type="domain" description="Laminin G" evidence="6">
    <location>
        <begin position="88"/>
        <end position="283"/>
    </location>
</feature>
<comment type="caution">
    <text evidence="2">Lacks conserved residue(s) required for the propagation of feature annotation.</text>
</comment>
<keyword evidence="1 2" id="KW-1015">Disulfide bond</keyword>
<feature type="compositionally biased region" description="Acidic residues" evidence="3">
    <location>
        <begin position="1948"/>
        <end position="1962"/>
    </location>
</feature>
<dbReference type="SMART" id="SM00181">
    <property type="entry name" value="EGF"/>
    <property type="match status" value="4"/>
</dbReference>
<feature type="domain" description="Laminin G" evidence="6">
    <location>
        <begin position="326"/>
        <end position="508"/>
    </location>
</feature>
<comment type="caution">
    <text evidence="8">The sequence shown here is derived from an EMBL/GenBank/DDBJ whole genome shotgun (WGS) entry which is preliminary data.</text>
</comment>
<feature type="domain" description="Laminin G" evidence="6">
    <location>
        <begin position="1549"/>
        <end position="1745"/>
    </location>
</feature>